<dbReference type="EMBL" id="LN854557">
    <property type="protein sequence ID" value="CRL46725.1"/>
    <property type="molecule type" value="Genomic_DNA"/>
</dbReference>
<sequence length="92" mass="10773">MSTYTHPTPEQCQRVLTEYGELQDRLVREPERKRITSICRSTSHKMEKEGRFPARKFIGGNSCAWLLSDLLHWMHNMPDVEKVNSPHNHVAK</sequence>
<dbReference type="OrthoDB" id="7064958at2"/>
<evidence type="ECO:0000313" key="2">
    <source>
        <dbReference type="Proteomes" id="UP000245838"/>
    </source>
</evidence>
<protein>
    <submittedName>
        <fullName evidence="1">Prophage CP4-57 regulatory protein (AlpA)</fullName>
    </submittedName>
</protein>
<dbReference type="Proteomes" id="UP000245838">
    <property type="component" value="Chromosome sggmmb4_Chromosome"/>
</dbReference>
<accession>A0A193QP57</accession>
<dbReference type="AlphaFoldDB" id="A0A193QP57"/>
<dbReference type="RefSeq" id="WP_083765037.1">
    <property type="nucleotide sequence ID" value="NC_007712.1"/>
</dbReference>
<organism evidence="1 2">
    <name type="scientific">Sodalis glossinidius (strain morsitans)</name>
    <dbReference type="NCBI Taxonomy" id="343509"/>
    <lineage>
        <taxon>Bacteria</taxon>
        <taxon>Pseudomonadati</taxon>
        <taxon>Pseudomonadota</taxon>
        <taxon>Gammaproteobacteria</taxon>
        <taxon>Enterobacterales</taxon>
        <taxon>Bruguierivoracaceae</taxon>
        <taxon>Sodalis</taxon>
    </lineage>
</organism>
<gene>
    <name evidence="1" type="ORF">SGGMMB4_05583</name>
</gene>
<evidence type="ECO:0000313" key="1">
    <source>
        <dbReference type="EMBL" id="CRL46725.1"/>
    </source>
</evidence>
<dbReference type="Pfam" id="PF05930">
    <property type="entry name" value="Phage_AlpA"/>
    <property type="match status" value="1"/>
</dbReference>
<proteinExistence type="predicted"/>
<dbReference type="Gene3D" id="1.10.238.160">
    <property type="match status" value="1"/>
</dbReference>
<dbReference type="InterPro" id="IPR010260">
    <property type="entry name" value="AlpA"/>
</dbReference>
<name>A0A193QP57_SODGM</name>
<reference evidence="1 2" key="1">
    <citation type="submission" date="2015-05" db="EMBL/GenBank/DDBJ databases">
        <authorList>
            <person name="Goodhead I."/>
        </authorList>
    </citation>
    <scope>NUCLEOTIDE SEQUENCE [LARGE SCALE GENOMIC DNA]</scope>
    <source>
        <strain evidence="2">morsitans</strain>
    </source>
</reference>